<comment type="similarity">
    <text evidence="2">Belongs to the binding-protein-dependent transport system permease family. FecCD subfamily.</text>
</comment>
<dbReference type="EMBL" id="JAEVLS010000005">
    <property type="protein sequence ID" value="MBM0107533.1"/>
    <property type="molecule type" value="Genomic_DNA"/>
</dbReference>
<feature type="transmembrane region" description="Helical" evidence="8">
    <location>
        <begin position="286"/>
        <end position="304"/>
    </location>
</feature>
<dbReference type="SUPFAM" id="SSF81345">
    <property type="entry name" value="ABC transporter involved in vitamin B12 uptake, BtuC"/>
    <property type="match status" value="1"/>
</dbReference>
<evidence type="ECO:0000256" key="4">
    <source>
        <dbReference type="ARBA" id="ARBA00022475"/>
    </source>
</evidence>
<feature type="transmembrane region" description="Helical" evidence="8">
    <location>
        <begin position="41"/>
        <end position="58"/>
    </location>
</feature>
<name>A0ABS1X2T1_9GAMM</name>
<evidence type="ECO:0000256" key="3">
    <source>
        <dbReference type="ARBA" id="ARBA00022448"/>
    </source>
</evidence>
<evidence type="ECO:0000256" key="2">
    <source>
        <dbReference type="ARBA" id="ARBA00007935"/>
    </source>
</evidence>
<dbReference type="InterPro" id="IPR037294">
    <property type="entry name" value="ABC_BtuC-like"/>
</dbReference>
<gene>
    <name evidence="9" type="ORF">JM946_22560</name>
</gene>
<reference evidence="9 10" key="1">
    <citation type="journal article" date="2021" name="Int. J. Syst. Evol. Microbiol.">
        <title>Steroidobacter gossypii sp. nov., isolated from soil of cotton cropping field.</title>
        <authorList>
            <person name="Huang R."/>
            <person name="Yang S."/>
            <person name="Zhen C."/>
            <person name="Liu W."/>
        </authorList>
    </citation>
    <scope>NUCLEOTIDE SEQUENCE [LARGE SCALE GENOMIC DNA]</scope>
    <source>
        <strain evidence="9 10">S1-65</strain>
    </source>
</reference>
<feature type="transmembrane region" description="Helical" evidence="8">
    <location>
        <begin position="123"/>
        <end position="148"/>
    </location>
</feature>
<feature type="transmembrane region" description="Helical" evidence="8">
    <location>
        <begin position="256"/>
        <end position="280"/>
    </location>
</feature>
<keyword evidence="4" id="KW-1003">Cell membrane</keyword>
<keyword evidence="3" id="KW-0813">Transport</keyword>
<proteinExistence type="inferred from homology"/>
<sequence>MVAVLTVLSIAVGRVNLSWDVWSAQDAVSRAILIELRLPRAILGLLVGAALGMAGAAMQGYLRNALAEPGTLGVSAMAALGAVLSIFFNIAGVHPWVLPICGVLGAMLGMAALFVLSGSAASVLTLVLSGIILSSLAIAGISLCLSLSPSPWAAGEIVRWMLGSLTDRSFDELTLAAPLILVGCAFVLGCRRPLDALTLGESGARSLGIDLNRAQWQLALGIGLIVGGSTAVTGIIGFVGLIVPHLMRPLVGSRPGALLIPSAIGGAALVLAGDIVVRLLPGGSELELGVVMSLIGAPFFFVLLHSMRRKLT</sequence>
<evidence type="ECO:0000256" key="8">
    <source>
        <dbReference type="SAM" id="Phobius"/>
    </source>
</evidence>
<dbReference type="Proteomes" id="UP000661077">
    <property type="component" value="Unassembled WGS sequence"/>
</dbReference>
<comment type="caution">
    <text evidence="9">The sequence shown here is derived from an EMBL/GenBank/DDBJ whole genome shotgun (WGS) entry which is preliminary data.</text>
</comment>
<evidence type="ECO:0000256" key="5">
    <source>
        <dbReference type="ARBA" id="ARBA00022692"/>
    </source>
</evidence>
<evidence type="ECO:0000313" key="9">
    <source>
        <dbReference type="EMBL" id="MBM0107533.1"/>
    </source>
</evidence>
<dbReference type="Pfam" id="PF01032">
    <property type="entry name" value="FecCD"/>
    <property type="match status" value="1"/>
</dbReference>
<keyword evidence="10" id="KW-1185">Reference proteome</keyword>
<keyword evidence="5 8" id="KW-0812">Transmembrane</keyword>
<evidence type="ECO:0000256" key="6">
    <source>
        <dbReference type="ARBA" id="ARBA00022989"/>
    </source>
</evidence>
<feature type="transmembrane region" description="Helical" evidence="8">
    <location>
        <begin position="96"/>
        <end position="116"/>
    </location>
</feature>
<dbReference type="PANTHER" id="PTHR30472">
    <property type="entry name" value="FERRIC ENTEROBACTIN TRANSPORT SYSTEM PERMEASE PROTEIN"/>
    <property type="match status" value="1"/>
</dbReference>
<comment type="subcellular location">
    <subcellularLocation>
        <location evidence="1">Cell membrane</location>
        <topology evidence="1">Multi-pass membrane protein</topology>
    </subcellularLocation>
</comment>
<dbReference type="Gene3D" id="1.10.3470.10">
    <property type="entry name" value="ABC transporter involved in vitamin B12 uptake, BtuC"/>
    <property type="match status" value="1"/>
</dbReference>
<dbReference type="CDD" id="cd06550">
    <property type="entry name" value="TM_ABC_iron-siderophores_like"/>
    <property type="match status" value="1"/>
</dbReference>
<organism evidence="9 10">
    <name type="scientific">Steroidobacter gossypii</name>
    <dbReference type="NCBI Taxonomy" id="2805490"/>
    <lineage>
        <taxon>Bacteria</taxon>
        <taxon>Pseudomonadati</taxon>
        <taxon>Pseudomonadota</taxon>
        <taxon>Gammaproteobacteria</taxon>
        <taxon>Steroidobacterales</taxon>
        <taxon>Steroidobacteraceae</taxon>
        <taxon>Steroidobacter</taxon>
    </lineage>
</organism>
<feature type="transmembrane region" description="Helical" evidence="8">
    <location>
        <begin position="218"/>
        <end position="244"/>
    </location>
</feature>
<dbReference type="PANTHER" id="PTHR30472:SF25">
    <property type="entry name" value="ABC TRANSPORTER PERMEASE PROTEIN MJ0876-RELATED"/>
    <property type="match status" value="1"/>
</dbReference>
<protein>
    <submittedName>
        <fullName evidence="9">Iron ABC transporter permease</fullName>
    </submittedName>
</protein>
<keyword evidence="7 8" id="KW-0472">Membrane</keyword>
<evidence type="ECO:0000256" key="7">
    <source>
        <dbReference type="ARBA" id="ARBA00023136"/>
    </source>
</evidence>
<feature type="transmembrane region" description="Helical" evidence="8">
    <location>
        <begin position="70"/>
        <end position="90"/>
    </location>
</feature>
<evidence type="ECO:0000313" key="10">
    <source>
        <dbReference type="Proteomes" id="UP000661077"/>
    </source>
</evidence>
<accession>A0ABS1X2T1</accession>
<evidence type="ECO:0000256" key="1">
    <source>
        <dbReference type="ARBA" id="ARBA00004651"/>
    </source>
</evidence>
<keyword evidence="6 8" id="KW-1133">Transmembrane helix</keyword>
<dbReference type="InterPro" id="IPR000522">
    <property type="entry name" value="ABC_transptr_permease_BtuC"/>
</dbReference>